<dbReference type="SUPFAM" id="SSF56935">
    <property type="entry name" value="Porins"/>
    <property type="match status" value="1"/>
</dbReference>
<dbReference type="OrthoDB" id="1118734at2"/>
<evidence type="ECO:0000313" key="2">
    <source>
        <dbReference type="Proteomes" id="UP000029644"/>
    </source>
</evidence>
<dbReference type="RefSeq" id="WP_042506181.1">
    <property type="nucleotide sequence ID" value="NZ_BBNQ01000018.1"/>
</dbReference>
<gene>
    <name evidence="1" type="ORF">JCM19300_505</name>
</gene>
<proteinExistence type="predicted"/>
<evidence type="ECO:0000313" key="1">
    <source>
        <dbReference type="EMBL" id="GAL64368.1"/>
    </source>
</evidence>
<reference evidence="1 2" key="1">
    <citation type="journal article" date="2014" name="Genome Announc.">
        <title>Draft Genome Sequences of Marine Flavobacterium Algibacter lectus Strains SS8 and NR4.</title>
        <authorList>
            <person name="Takatani N."/>
            <person name="Nakanishi M."/>
            <person name="Meirelles P."/>
            <person name="Mino S."/>
            <person name="Suda W."/>
            <person name="Oshima K."/>
            <person name="Hattori M."/>
            <person name="Ohkuma M."/>
            <person name="Hosokawa M."/>
            <person name="Miyashita K."/>
            <person name="Thompson F.L."/>
            <person name="Niwa A."/>
            <person name="Sawabe T."/>
            <person name="Sawabe T."/>
        </authorList>
    </citation>
    <scope>NUCLEOTIDE SEQUENCE [LARGE SCALE GENOMIC DNA]</scope>
    <source>
        <strain evidence="1 2">JCM 19300</strain>
    </source>
</reference>
<dbReference type="AlphaFoldDB" id="A0A090VJY6"/>
<name>A0A090VJY6_9FLAO</name>
<organism evidence="1 2">
    <name type="scientific">Algibacter lectus</name>
    <dbReference type="NCBI Taxonomy" id="221126"/>
    <lineage>
        <taxon>Bacteria</taxon>
        <taxon>Pseudomonadati</taxon>
        <taxon>Bacteroidota</taxon>
        <taxon>Flavobacteriia</taxon>
        <taxon>Flavobacteriales</taxon>
        <taxon>Flavobacteriaceae</taxon>
        <taxon>Algibacter</taxon>
    </lineage>
</organism>
<dbReference type="EMBL" id="BBNQ01000018">
    <property type="protein sequence ID" value="GAL64368.1"/>
    <property type="molecule type" value="Genomic_DNA"/>
</dbReference>
<comment type="caution">
    <text evidence="1">The sequence shown here is derived from an EMBL/GenBank/DDBJ whole genome shotgun (WGS) entry which is preliminary data.</text>
</comment>
<evidence type="ECO:0008006" key="3">
    <source>
        <dbReference type="Google" id="ProtNLM"/>
    </source>
</evidence>
<protein>
    <recommendedName>
        <fullName evidence="3">DUF2490 domain-containing protein</fullName>
    </recommendedName>
</protein>
<sequence>MKYLLTTIVLIIAISNSYSQSPEDKLGSWYMLDGTHKVADKWSVKTGVQLRSFEVLDNLNLLFYYAGANYHLNKKTTLTLVYCYLDIDRSYLLAGESHLYENRPYEQISYTQSTKSLPVYHRVRLEHRFLNYQHTQTTLHRFRYRLGTKVKLSDKMFFNINNEIFMNLQDQVFTENRFYAAIGFNVSKTSNFQLGYLNHEINKLNLNRLQVGYFFKTDLRKKVK</sequence>
<dbReference type="Proteomes" id="UP000029644">
    <property type="component" value="Unassembled WGS sequence"/>
</dbReference>
<dbReference type="InterPro" id="IPR019619">
    <property type="entry name" value="DUF2490"/>
</dbReference>
<accession>A0A090VJY6</accession>
<dbReference type="Pfam" id="PF10677">
    <property type="entry name" value="DUF2490"/>
    <property type="match status" value="1"/>
</dbReference>